<protein>
    <submittedName>
        <fullName evidence="1">Lactoylglutathione lyase</fullName>
    </submittedName>
</protein>
<gene>
    <name evidence="1" type="ORF">SM757_00995</name>
</gene>
<dbReference type="EMBL" id="JAXOJX010000001">
    <property type="protein sequence ID" value="MDZ5455140.1"/>
    <property type="molecule type" value="Genomic_DNA"/>
</dbReference>
<comment type="caution">
    <text evidence="1">The sequence shown here is derived from an EMBL/GenBank/DDBJ whole genome shotgun (WGS) entry which is preliminary data.</text>
</comment>
<geneLocation type="plasmid" evidence="1">
    <name>unnamed</name>
</geneLocation>
<dbReference type="SUPFAM" id="SSF54593">
    <property type="entry name" value="Glyoxalase/Bleomycin resistance protein/Dihydroxybiphenyl dioxygenase"/>
    <property type="match status" value="1"/>
</dbReference>
<dbReference type="Gene3D" id="3.10.180.10">
    <property type="entry name" value="2,3-Dihydroxybiphenyl 1,2-Dioxygenase, domain 1"/>
    <property type="match status" value="1"/>
</dbReference>
<name>A0ABU5I7R1_9BURK</name>
<dbReference type="GO" id="GO:0016829">
    <property type="term" value="F:lyase activity"/>
    <property type="evidence" value="ECO:0007669"/>
    <property type="project" value="UniProtKB-KW"/>
</dbReference>
<keyword evidence="1" id="KW-0614">Plasmid</keyword>
<dbReference type="Proteomes" id="UP001293718">
    <property type="component" value="Unassembled WGS sequence"/>
</dbReference>
<dbReference type="RefSeq" id="WP_028998275.1">
    <property type="nucleotide sequence ID" value="NZ_JAXOJX010000001.1"/>
</dbReference>
<reference evidence="1 2" key="1">
    <citation type="submission" date="2023-11" db="EMBL/GenBank/DDBJ databases">
        <title>Draft genome of Azohydromonas lata strain H1 (DSM1123), a polyhydroxyalkanoate producer.</title>
        <authorList>
            <person name="Traversa D."/>
            <person name="D'Addabbo P."/>
            <person name="Pazzani C."/>
            <person name="Manzari C."/>
            <person name="Chiara M."/>
            <person name="Scrascia M."/>
        </authorList>
    </citation>
    <scope>NUCLEOTIDE SEQUENCE [LARGE SCALE GENOMIC DNA]</scope>
    <source>
        <strain evidence="1 2">H1</strain>
        <plasmid evidence="1">unnamed</plasmid>
    </source>
</reference>
<sequence length="321" mass="36458">MFDLLLSADMMVSDPDAMADLLAAKLGIHKHERWRQAFDDHPYIAHFLRVHKSLAVSPTRVEPQGHLDKPNLGDPMFHEFLESLKDYQGRHRPMLTHSIVLALQGARFDALVEKLMRRRLRFRMAQRTPDMPFDRLWLGATPEDPRYDPSVDGGLCIEIMPTEPLQLPADTFATPAPKPRSPEPGEMVRVSARGFLVRNLDETLRRCSANLDWEPHGAVELLEREGYRRATMEFALPNSASLDVIEATRWNGEAGLYLNSWGPGPYYIRIAVNGLAAKAEDLRRRGTRFTWIDECEAVGGKPLIRVEPADLKGQLVEFEEV</sequence>
<keyword evidence="1" id="KW-0456">Lyase</keyword>
<proteinExistence type="predicted"/>
<organism evidence="1 2">
    <name type="scientific">Azohydromonas lata</name>
    <dbReference type="NCBI Taxonomy" id="45677"/>
    <lineage>
        <taxon>Bacteria</taxon>
        <taxon>Pseudomonadati</taxon>
        <taxon>Pseudomonadota</taxon>
        <taxon>Betaproteobacteria</taxon>
        <taxon>Burkholderiales</taxon>
        <taxon>Sphaerotilaceae</taxon>
        <taxon>Azohydromonas</taxon>
    </lineage>
</organism>
<evidence type="ECO:0000313" key="1">
    <source>
        <dbReference type="EMBL" id="MDZ5455140.1"/>
    </source>
</evidence>
<dbReference type="InterPro" id="IPR029068">
    <property type="entry name" value="Glyas_Bleomycin-R_OHBP_Dase"/>
</dbReference>
<accession>A0ABU5I7R1</accession>
<evidence type="ECO:0000313" key="2">
    <source>
        <dbReference type="Proteomes" id="UP001293718"/>
    </source>
</evidence>
<keyword evidence="2" id="KW-1185">Reference proteome</keyword>